<dbReference type="Proteomes" id="UP000275777">
    <property type="component" value="Chromosome"/>
</dbReference>
<keyword evidence="7" id="KW-0406">Ion transport</keyword>
<evidence type="ECO:0000256" key="8">
    <source>
        <dbReference type="ARBA" id="ARBA00023077"/>
    </source>
</evidence>
<keyword evidence="5" id="KW-0812">Transmembrane</keyword>
<reference evidence="12 13" key="1">
    <citation type="submission" date="2018-12" db="EMBL/GenBank/DDBJ databases">
        <authorList>
            <consortium name="Pathogen Informatics"/>
        </authorList>
    </citation>
    <scope>NUCLEOTIDE SEQUENCE [LARGE SCALE GENOMIC DNA]</scope>
    <source>
        <strain evidence="12 13">NCTC9695</strain>
    </source>
</reference>
<keyword evidence="6" id="KW-0408">Iron</keyword>
<evidence type="ECO:0000256" key="5">
    <source>
        <dbReference type="ARBA" id="ARBA00022692"/>
    </source>
</evidence>
<proteinExistence type="predicted"/>
<keyword evidence="10" id="KW-0998">Cell outer membrane</keyword>
<evidence type="ECO:0000256" key="1">
    <source>
        <dbReference type="ARBA" id="ARBA00004571"/>
    </source>
</evidence>
<keyword evidence="2" id="KW-0813">Transport</keyword>
<dbReference type="PANTHER" id="PTHR32552">
    <property type="entry name" value="FERRICHROME IRON RECEPTOR-RELATED"/>
    <property type="match status" value="1"/>
</dbReference>
<evidence type="ECO:0000259" key="11">
    <source>
        <dbReference type="Pfam" id="PF00593"/>
    </source>
</evidence>
<dbReference type="Gene3D" id="2.40.170.20">
    <property type="entry name" value="TonB-dependent receptor, beta-barrel domain"/>
    <property type="match status" value="1"/>
</dbReference>
<evidence type="ECO:0000256" key="9">
    <source>
        <dbReference type="ARBA" id="ARBA00023136"/>
    </source>
</evidence>
<evidence type="ECO:0000256" key="2">
    <source>
        <dbReference type="ARBA" id="ARBA00022448"/>
    </source>
</evidence>
<dbReference type="AlphaFoldDB" id="A0A447T5Z4"/>
<sequence length="139" mass="15336">MLNISRATIRGLTLEGATVVAGVDLGANLTLLDARDDGTGHWLERRPRQSANFTASKELGKWTLGAEQQIVSRRYDDPANTEAKALHGYGVTNAFANYRFARNWTATARVDNLFDREYETAYGYNTGGLGAFIGVRYSQ</sequence>
<keyword evidence="8" id="KW-0798">TonB box</keyword>
<dbReference type="InterPro" id="IPR036942">
    <property type="entry name" value="Beta-barrel_TonB_sf"/>
</dbReference>
<organism evidence="12 13">
    <name type="scientific">Chromobacterium violaceum</name>
    <dbReference type="NCBI Taxonomy" id="536"/>
    <lineage>
        <taxon>Bacteria</taxon>
        <taxon>Pseudomonadati</taxon>
        <taxon>Pseudomonadota</taxon>
        <taxon>Betaproteobacteria</taxon>
        <taxon>Neisseriales</taxon>
        <taxon>Chromobacteriaceae</taxon>
        <taxon>Chromobacterium</taxon>
    </lineage>
</organism>
<dbReference type="EMBL" id="LR134182">
    <property type="protein sequence ID" value="VEB40283.1"/>
    <property type="molecule type" value="Genomic_DNA"/>
</dbReference>
<dbReference type="GO" id="GO:0009279">
    <property type="term" value="C:cell outer membrane"/>
    <property type="evidence" value="ECO:0007669"/>
    <property type="project" value="UniProtKB-SubCell"/>
</dbReference>
<feature type="domain" description="TonB-dependent receptor-like beta-barrel" evidence="11">
    <location>
        <begin position="3"/>
        <end position="113"/>
    </location>
</feature>
<keyword evidence="3" id="KW-1134">Transmembrane beta strand</keyword>
<evidence type="ECO:0000256" key="6">
    <source>
        <dbReference type="ARBA" id="ARBA00023004"/>
    </source>
</evidence>
<dbReference type="GO" id="GO:0006826">
    <property type="term" value="P:iron ion transport"/>
    <property type="evidence" value="ECO:0007669"/>
    <property type="project" value="UniProtKB-KW"/>
</dbReference>
<evidence type="ECO:0000256" key="10">
    <source>
        <dbReference type="ARBA" id="ARBA00023237"/>
    </source>
</evidence>
<dbReference type="InterPro" id="IPR000531">
    <property type="entry name" value="Beta-barrel_TonB"/>
</dbReference>
<evidence type="ECO:0000313" key="13">
    <source>
        <dbReference type="Proteomes" id="UP000275777"/>
    </source>
</evidence>
<comment type="subcellular location">
    <subcellularLocation>
        <location evidence="1">Cell outer membrane</location>
        <topology evidence="1">Multi-pass membrane protein</topology>
    </subcellularLocation>
</comment>
<keyword evidence="4" id="KW-0410">Iron transport</keyword>
<evidence type="ECO:0000313" key="12">
    <source>
        <dbReference type="EMBL" id="VEB40283.1"/>
    </source>
</evidence>
<evidence type="ECO:0000256" key="4">
    <source>
        <dbReference type="ARBA" id="ARBA00022496"/>
    </source>
</evidence>
<dbReference type="InterPro" id="IPR039426">
    <property type="entry name" value="TonB-dep_rcpt-like"/>
</dbReference>
<protein>
    <submittedName>
        <fullName evidence="12">Outer membrane cobalamin translocator</fullName>
    </submittedName>
</protein>
<dbReference type="SUPFAM" id="SSF56935">
    <property type="entry name" value="Porins"/>
    <property type="match status" value="1"/>
</dbReference>
<dbReference type="PANTHER" id="PTHR32552:SF81">
    <property type="entry name" value="TONB-DEPENDENT OUTER MEMBRANE RECEPTOR"/>
    <property type="match status" value="1"/>
</dbReference>
<evidence type="ECO:0000256" key="3">
    <source>
        <dbReference type="ARBA" id="ARBA00022452"/>
    </source>
</evidence>
<name>A0A447T5Z4_CHRVL</name>
<accession>A0A447T5Z4</accession>
<dbReference type="Pfam" id="PF00593">
    <property type="entry name" value="TonB_dep_Rec_b-barrel"/>
    <property type="match status" value="1"/>
</dbReference>
<keyword evidence="9" id="KW-0472">Membrane</keyword>
<evidence type="ECO:0000256" key="7">
    <source>
        <dbReference type="ARBA" id="ARBA00023065"/>
    </source>
</evidence>
<gene>
    <name evidence="12" type="primary">btuB_2</name>
    <name evidence="12" type="ORF">NCTC9695_00680</name>
</gene>